<name>H9UB27_FERPD</name>
<keyword evidence="3" id="KW-1185">Reference proteome</keyword>
<protein>
    <submittedName>
        <fullName evidence="2">Uncharacterized protein</fullName>
    </submittedName>
</protein>
<reference evidence="2" key="1">
    <citation type="submission" date="2012-03" db="EMBL/GenBank/DDBJ databases">
        <title>Complete sequence of Fervidobacterium pennivorans DSM 9078.</title>
        <authorList>
            <consortium name="US DOE Joint Genome Institute"/>
            <person name="Lucas S."/>
            <person name="Han J."/>
            <person name="Lapidus A."/>
            <person name="Cheng J.-F."/>
            <person name="Goodwin L."/>
            <person name="Pitluck S."/>
            <person name="Peters L."/>
            <person name="Ovchinnikova G."/>
            <person name="Lu M."/>
            <person name="Detter J.C."/>
            <person name="Han C."/>
            <person name="Tapia R."/>
            <person name="Land M."/>
            <person name="Hauser L."/>
            <person name="Kyrpides N."/>
            <person name="Ivanova N."/>
            <person name="Pagani I."/>
            <person name="Noll K.M."/>
            <person name="Woyke T."/>
        </authorList>
    </citation>
    <scope>NUCLEOTIDE SEQUENCE</scope>
    <source>
        <strain evidence="2">DSM 9078</strain>
    </source>
</reference>
<proteinExistence type="predicted"/>
<dbReference type="eggNOG" id="COG1266">
    <property type="taxonomic scope" value="Bacteria"/>
</dbReference>
<keyword evidence="1" id="KW-1133">Transmembrane helix</keyword>
<sequence length="65" mass="7204">MRKLKQALLYTISIVAIILWLDYSGDVASSIETLINGGKLFERSIGSPFLKITCSTLFTVLLNLL</sequence>
<dbReference type="STRING" id="771875.Ferpe_0590"/>
<keyword evidence="1" id="KW-0812">Transmembrane</keyword>
<organism evidence="2 3">
    <name type="scientific">Fervidobacterium pennivorans (strain DSM 9078 / Ven5)</name>
    <dbReference type="NCBI Taxonomy" id="771875"/>
    <lineage>
        <taxon>Bacteria</taxon>
        <taxon>Thermotogati</taxon>
        <taxon>Thermotogota</taxon>
        <taxon>Thermotogae</taxon>
        <taxon>Thermotogales</taxon>
        <taxon>Fervidobacteriaceae</taxon>
        <taxon>Fervidobacterium</taxon>
    </lineage>
</organism>
<dbReference type="EMBL" id="CP003260">
    <property type="protein sequence ID" value="AFG34720.1"/>
    <property type="molecule type" value="Genomic_DNA"/>
</dbReference>
<dbReference type="HOGENOM" id="CLU_2843390_0_0_0"/>
<keyword evidence="1" id="KW-0472">Membrane</keyword>
<dbReference type="AlphaFoldDB" id="H9UB27"/>
<dbReference type="KEGG" id="fpe:Ferpe_0590"/>
<dbReference type="RefSeq" id="WP_014451185.1">
    <property type="nucleotide sequence ID" value="NC_017095.1"/>
</dbReference>
<evidence type="ECO:0000313" key="3">
    <source>
        <dbReference type="Proteomes" id="UP000007384"/>
    </source>
</evidence>
<feature type="transmembrane region" description="Helical" evidence="1">
    <location>
        <begin position="7"/>
        <end position="25"/>
    </location>
</feature>
<dbReference type="Proteomes" id="UP000007384">
    <property type="component" value="Chromosome"/>
</dbReference>
<evidence type="ECO:0000313" key="2">
    <source>
        <dbReference type="EMBL" id="AFG34720.1"/>
    </source>
</evidence>
<accession>H9UB27</accession>
<evidence type="ECO:0000256" key="1">
    <source>
        <dbReference type="SAM" id="Phobius"/>
    </source>
</evidence>
<gene>
    <name evidence="2" type="ordered locus">Ferpe_0590</name>
</gene>